<dbReference type="EMBL" id="SLVM01000033">
    <property type="protein sequence ID" value="TCM76565.1"/>
    <property type="molecule type" value="Genomic_DNA"/>
</dbReference>
<evidence type="ECO:0000256" key="3">
    <source>
        <dbReference type="ARBA" id="ARBA00022448"/>
    </source>
</evidence>
<dbReference type="Gene3D" id="2.170.130.10">
    <property type="entry name" value="TonB-dependent receptor, plug domain"/>
    <property type="match status" value="1"/>
</dbReference>
<name>A0A4R1YIW3_9RHOB</name>
<evidence type="ECO:0000313" key="13">
    <source>
        <dbReference type="EMBL" id="TCM76565.1"/>
    </source>
</evidence>
<dbReference type="SUPFAM" id="SSF56935">
    <property type="entry name" value="Porins"/>
    <property type="match status" value="1"/>
</dbReference>
<dbReference type="PANTHER" id="PTHR30069:SF41">
    <property type="entry name" value="HEME_HEMOPEXIN UTILIZATION PROTEIN C"/>
    <property type="match status" value="1"/>
</dbReference>
<dbReference type="InterPro" id="IPR037066">
    <property type="entry name" value="Plug_dom_sf"/>
</dbReference>
<keyword evidence="5 9" id="KW-0812">Transmembrane</keyword>
<dbReference type="InterPro" id="IPR036942">
    <property type="entry name" value="Beta-barrel_TonB_sf"/>
</dbReference>
<keyword evidence="6 10" id="KW-0798">TonB box</keyword>
<dbReference type="Gene3D" id="2.40.170.20">
    <property type="entry name" value="TonB-dependent receptor, beta-barrel domain"/>
    <property type="match status" value="1"/>
</dbReference>
<dbReference type="InterPro" id="IPR000531">
    <property type="entry name" value="Beta-barrel_TonB"/>
</dbReference>
<organism evidence="13 14">
    <name type="scientific">Rhodovulum steppense</name>
    <dbReference type="NCBI Taxonomy" id="540251"/>
    <lineage>
        <taxon>Bacteria</taxon>
        <taxon>Pseudomonadati</taxon>
        <taxon>Pseudomonadota</taxon>
        <taxon>Alphaproteobacteria</taxon>
        <taxon>Rhodobacterales</taxon>
        <taxon>Paracoccaceae</taxon>
        <taxon>Rhodovulum</taxon>
    </lineage>
</organism>
<dbReference type="AlphaFoldDB" id="A0A4R1YIW3"/>
<dbReference type="GO" id="GO:0009279">
    <property type="term" value="C:cell outer membrane"/>
    <property type="evidence" value="ECO:0007669"/>
    <property type="project" value="UniProtKB-SubCell"/>
</dbReference>
<dbReference type="InterPro" id="IPR039426">
    <property type="entry name" value="TonB-dep_rcpt-like"/>
</dbReference>
<comment type="similarity">
    <text evidence="2 9 10">Belongs to the TonB-dependent receptor family.</text>
</comment>
<dbReference type="PANTHER" id="PTHR30069">
    <property type="entry name" value="TONB-DEPENDENT OUTER MEMBRANE RECEPTOR"/>
    <property type="match status" value="1"/>
</dbReference>
<feature type="domain" description="TonB-dependent receptor-like beta-barrel" evidence="11">
    <location>
        <begin position="302"/>
        <end position="649"/>
    </location>
</feature>
<evidence type="ECO:0000256" key="2">
    <source>
        <dbReference type="ARBA" id="ARBA00009810"/>
    </source>
</evidence>
<keyword evidence="13" id="KW-0675">Receptor</keyword>
<comment type="caution">
    <text evidence="13">The sequence shown here is derived from an EMBL/GenBank/DDBJ whole genome shotgun (WGS) entry which is preliminary data.</text>
</comment>
<keyword evidence="7 9" id="KW-0472">Membrane</keyword>
<evidence type="ECO:0000256" key="9">
    <source>
        <dbReference type="PROSITE-ProRule" id="PRU01360"/>
    </source>
</evidence>
<keyword evidence="8 9" id="KW-0998">Cell outer membrane</keyword>
<evidence type="ECO:0000313" key="14">
    <source>
        <dbReference type="Proteomes" id="UP000295277"/>
    </source>
</evidence>
<gene>
    <name evidence="13" type="ORF">EV216_13310</name>
</gene>
<reference evidence="13 14" key="1">
    <citation type="submission" date="2019-03" db="EMBL/GenBank/DDBJ databases">
        <title>Genomic Encyclopedia of Type Strains, Phase IV (KMG-IV): sequencing the most valuable type-strain genomes for metagenomic binning, comparative biology and taxonomic classification.</title>
        <authorList>
            <person name="Goeker M."/>
        </authorList>
    </citation>
    <scope>NUCLEOTIDE SEQUENCE [LARGE SCALE GENOMIC DNA]</scope>
    <source>
        <strain evidence="13 14">DSM 21153</strain>
    </source>
</reference>
<evidence type="ECO:0000259" key="11">
    <source>
        <dbReference type="Pfam" id="PF00593"/>
    </source>
</evidence>
<evidence type="ECO:0000256" key="7">
    <source>
        <dbReference type="ARBA" id="ARBA00023136"/>
    </source>
</evidence>
<dbReference type="PROSITE" id="PS52016">
    <property type="entry name" value="TONB_DEPENDENT_REC_3"/>
    <property type="match status" value="1"/>
</dbReference>
<dbReference type="Pfam" id="PF07715">
    <property type="entry name" value="Plug"/>
    <property type="match status" value="1"/>
</dbReference>
<evidence type="ECO:0000256" key="8">
    <source>
        <dbReference type="ARBA" id="ARBA00023237"/>
    </source>
</evidence>
<evidence type="ECO:0000256" key="5">
    <source>
        <dbReference type="ARBA" id="ARBA00022692"/>
    </source>
</evidence>
<evidence type="ECO:0000256" key="10">
    <source>
        <dbReference type="RuleBase" id="RU003357"/>
    </source>
</evidence>
<accession>A0A4R1YIW3</accession>
<protein>
    <submittedName>
        <fullName evidence="13">Hemoglobin/transferrin/lactoferrin receptor protein</fullName>
    </submittedName>
</protein>
<feature type="domain" description="TonB-dependent receptor plug" evidence="12">
    <location>
        <begin position="91"/>
        <end position="185"/>
    </location>
</feature>
<dbReference type="GO" id="GO:0015344">
    <property type="term" value="F:siderophore uptake transmembrane transporter activity"/>
    <property type="evidence" value="ECO:0007669"/>
    <property type="project" value="TreeGrafter"/>
</dbReference>
<keyword evidence="14" id="KW-1185">Reference proteome</keyword>
<dbReference type="CDD" id="cd01347">
    <property type="entry name" value="ligand_gated_channel"/>
    <property type="match status" value="1"/>
</dbReference>
<dbReference type="Pfam" id="PF00593">
    <property type="entry name" value="TonB_dep_Rec_b-barrel"/>
    <property type="match status" value="1"/>
</dbReference>
<evidence type="ECO:0000256" key="1">
    <source>
        <dbReference type="ARBA" id="ARBA00004571"/>
    </source>
</evidence>
<dbReference type="Proteomes" id="UP000295277">
    <property type="component" value="Unassembled WGS sequence"/>
</dbReference>
<keyword evidence="3 9" id="KW-0813">Transport</keyword>
<evidence type="ECO:0000256" key="4">
    <source>
        <dbReference type="ARBA" id="ARBA00022452"/>
    </source>
</evidence>
<sequence length="685" mass="72901">MLPVCVSQAVVQPETEPLEHDMADHSFLSTSSNRVRLALLCSAASLLASGIEVRADEQGTTHLGRLLLDPAHVRARDPDGNAADRGNSHYVADAELERARMGDLKDLFAGIASVSVGGAIPVAQKIFVNGVDMLNLAVSVDGLAQNNRIFHHVSANAFDPGLLKFVRVDAGATGADAGPHALAGAVVMETVDATDILAPGRAIGGTARLSFADNGRTLGRSVTLAGQHQGLEWLAYGKRATGDDYRTGSGLEVAGSAADITSTLLKFAYEAPDGHRVELSGQRLQDDALRPFRANMIGVGAPRDPRRYDTTRDTLALSYENTQATGLWDPRLVLGKSQVRIGVDQPTAPALGTSWGDSETFSGRIENRFHIATGTVTAGVDFYDRTSTYSDDATPGITEKAHNLGFYAQARLDPTEALSLSFGLRHDRQDFTGTTGWNRAFSGLSGNLSVAYALTDSLTLRGGVSSVFGGVALEDNFIFNPGWDYDELRASRGTNYTLGFDYEADRLRLDGELFLTEIANARTSTFGSNATGDARSRGFNLGLGYAWDGGFLRGSYAYSRISVDGATPDSYAALDLGAPLGGVLAVEIQHTPEGSAFTLGGSVEAASAYKRVATGSDQAIPGYAVLNLFAEYRWSGVAGMAVRFGVDNLFDRQYADRATYGADYASVTPIYEPGRTLSIMASYDF</sequence>
<comment type="subcellular location">
    <subcellularLocation>
        <location evidence="1 9">Cell outer membrane</location>
        <topology evidence="1 9">Multi-pass membrane protein</topology>
    </subcellularLocation>
</comment>
<proteinExistence type="inferred from homology"/>
<dbReference type="InterPro" id="IPR012910">
    <property type="entry name" value="Plug_dom"/>
</dbReference>
<keyword evidence="4 9" id="KW-1134">Transmembrane beta strand</keyword>
<dbReference type="GO" id="GO:0044718">
    <property type="term" value="P:siderophore transmembrane transport"/>
    <property type="evidence" value="ECO:0007669"/>
    <property type="project" value="TreeGrafter"/>
</dbReference>
<evidence type="ECO:0000256" key="6">
    <source>
        <dbReference type="ARBA" id="ARBA00023077"/>
    </source>
</evidence>
<evidence type="ECO:0000259" key="12">
    <source>
        <dbReference type="Pfam" id="PF07715"/>
    </source>
</evidence>